<dbReference type="EMBL" id="CP003167">
    <property type="protein sequence ID" value="AGB02040.1"/>
    <property type="molecule type" value="Genomic_DNA"/>
</dbReference>
<feature type="domain" description="Ion transport" evidence="14">
    <location>
        <begin position="19"/>
        <end position="214"/>
    </location>
</feature>
<dbReference type="STRING" id="593750.Metfor_0988"/>
<keyword evidence="10 13" id="KW-0472">Membrane</keyword>
<proteinExistence type="predicted"/>
<organism evidence="15 16">
    <name type="scientific">Methanoregula formicica (strain DSM 22288 / NBRC 105244 / SMSP)</name>
    <dbReference type="NCBI Taxonomy" id="593750"/>
    <lineage>
        <taxon>Archaea</taxon>
        <taxon>Methanobacteriati</taxon>
        <taxon>Methanobacteriota</taxon>
        <taxon>Stenosarchaea group</taxon>
        <taxon>Methanomicrobia</taxon>
        <taxon>Methanomicrobiales</taxon>
        <taxon>Methanoregulaceae</taxon>
        <taxon>Methanoregula</taxon>
    </lineage>
</organism>
<evidence type="ECO:0000256" key="11">
    <source>
        <dbReference type="ARBA" id="ARBA00023303"/>
    </source>
</evidence>
<evidence type="ECO:0000256" key="1">
    <source>
        <dbReference type="ARBA" id="ARBA00004141"/>
    </source>
</evidence>
<evidence type="ECO:0000313" key="16">
    <source>
        <dbReference type="Proteomes" id="UP000010824"/>
    </source>
</evidence>
<dbReference type="GO" id="GO:0001508">
    <property type="term" value="P:action potential"/>
    <property type="evidence" value="ECO:0007669"/>
    <property type="project" value="TreeGrafter"/>
</dbReference>
<keyword evidence="4 13" id="KW-0812">Transmembrane</keyword>
<evidence type="ECO:0000256" key="6">
    <source>
        <dbReference type="ARBA" id="ARBA00022882"/>
    </source>
</evidence>
<dbReference type="PANTHER" id="PTHR11537">
    <property type="entry name" value="VOLTAGE-GATED POTASSIUM CHANNEL"/>
    <property type="match status" value="1"/>
</dbReference>
<keyword evidence="9" id="KW-0406">Ion transport</keyword>
<dbReference type="Gene3D" id="1.20.120.350">
    <property type="entry name" value="Voltage-gated potassium channels. Chain C"/>
    <property type="match status" value="1"/>
</dbReference>
<keyword evidence="8 13" id="KW-1133">Transmembrane helix</keyword>
<dbReference type="Gene3D" id="1.20.5.110">
    <property type="match status" value="1"/>
</dbReference>
<feature type="transmembrane region" description="Helical" evidence="13">
    <location>
        <begin position="192"/>
        <end position="213"/>
    </location>
</feature>
<keyword evidence="6" id="KW-0851">Voltage-gated channel</keyword>
<evidence type="ECO:0000256" key="9">
    <source>
        <dbReference type="ARBA" id="ARBA00023065"/>
    </source>
</evidence>
<evidence type="ECO:0000256" key="5">
    <source>
        <dbReference type="ARBA" id="ARBA00022826"/>
    </source>
</evidence>
<dbReference type="InterPro" id="IPR027359">
    <property type="entry name" value="Volt_channel_dom_sf"/>
</dbReference>
<dbReference type="AlphaFoldDB" id="L0HDE3"/>
<sequence length="274" mass="30940" precursor="true">MDPGKSSTLDMQEMKDPGYEIFIILVSILSVVNLVVSWIPGLDQDAVRVLEVINFFLTIIFLSDFIFRLMTAESKAHYFFRNWGWADLLASIPALRILRLFRIFKAYRLLKKYGARNILQQLKKHRAESVLFIVVFCVMLVIESGAFLVLMAERSAPDANIHSASEAMWWVYVTITTVGYGDHYPVTNAGRMVGIMVMTMGVGLFGTLAGYIANKLLTPDIQEIPDDGDKNAGRDTALTEIRDAIREQNRQHAELAARLDRIEARLDDQPPKGN</sequence>
<evidence type="ECO:0000256" key="3">
    <source>
        <dbReference type="ARBA" id="ARBA00022538"/>
    </source>
</evidence>
<keyword evidence="5" id="KW-0631">Potassium channel</keyword>
<dbReference type="eggNOG" id="arCOG01964">
    <property type="taxonomic scope" value="Archaea"/>
</dbReference>
<feature type="transmembrane region" description="Helical" evidence="13">
    <location>
        <begin position="52"/>
        <end position="71"/>
    </location>
</feature>
<evidence type="ECO:0000313" key="15">
    <source>
        <dbReference type="EMBL" id="AGB02040.1"/>
    </source>
</evidence>
<dbReference type="InterPro" id="IPR005821">
    <property type="entry name" value="Ion_trans_dom"/>
</dbReference>
<dbReference type="GO" id="GO:0005249">
    <property type="term" value="F:voltage-gated potassium channel activity"/>
    <property type="evidence" value="ECO:0007669"/>
    <property type="project" value="InterPro"/>
</dbReference>
<dbReference type="Proteomes" id="UP000010824">
    <property type="component" value="Chromosome"/>
</dbReference>
<evidence type="ECO:0000256" key="13">
    <source>
        <dbReference type="SAM" id="Phobius"/>
    </source>
</evidence>
<dbReference type="SUPFAM" id="SSF81324">
    <property type="entry name" value="Voltage-gated potassium channels"/>
    <property type="match status" value="1"/>
</dbReference>
<dbReference type="InterPro" id="IPR028325">
    <property type="entry name" value="VG_K_chnl"/>
</dbReference>
<evidence type="ECO:0000256" key="2">
    <source>
        <dbReference type="ARBA" id="ARBA00022448"/>
    </source>
</evidence>
<dbReference type="OrthoDB" id="56871at2157"/>
<dbReference type="KEGG" id="mfo:Metfor_0988"/>
<keyword evidence="3" id="KW-0633">Potassium transport</keyword>
<evidence type="ECO:0000256" key="8">
    <source>
        <dbReference type="ARBA" id="ARBA00022989"/>
    </source>
</evidence>
<reference evidence="16" key="1">
    <citation type="submission" date="2011-12" db="EMBL/GenBank/DDBJ databases">
        <title>Complete sequence of Methanoregula formicicum SMSP.</title>
        <authorList>
            <person name="Lucas S."/>
            <person name="Han J."/>
            <person name="Lapidus A."/>
            <person name="Cheng J.-F."/>
            <person name="Goodwin L."/>
            <person name="Pitluck S."/>
            <person name="Peters L."/>
            <person name="Ovchinnikova G."/>
            <person name="Teshima H."/>
            <person name="Detter J.C."/>
            <person name="Han C."/>
            <person name="Tapia R."/>
            <person name="Land M."/>
            <person name="Hauser L."/>
            <person name="Kyrpides N."/>
            <person name="Ivanova N."/>
            <person name="Pagani I."/>
            <person name="Imachi H."/>
            <person name="Tamaki H."/>
            <person name="Sekiguchi Y."/>
            <person name="Kamagata Y."/>
            <person name="Cadillo-Quiroz H."/>
            <person name="Zinder S."/>
            <person name="Liu W.-T."/>
            <person name="Woyke T."/>
        </authorList>
    </citation>
    <scope>NUCLEOTIDE SEQUENCE [LARGE SCALE GENOMIC DNA]</scope>
    <source>
        <strain evidence="16">DSM 22288 / NBRC 105244 / SMSP</strain>
    </source>
</reference>
<dbReference type="RefSeq" id="WP_015285004.1">
    <property type="nucleotide sequence ID" value="NC_019943.1"/>
</dbReference>
<evidence type="ECO:0000256" key="12">
    <source>
        <dbReference type="SAM" id="Coils"/>
    </source>
</evidence>
<protein>
    <submittedName>
        <fullName evidence="15">Ion channel</fullName>
    </submittedName>
</protein>
<dbReference type="GeneID" id="14310301"/>
<accession>L0HDE3</accession>
<name>L0HDE3_METFS</name>
<feature type="transmembrane region" description="Helical" evidence="13">
    <location>
        <begin position="130"/>
        <end position="152"/>
    </location>
</feature>
<feature type="coiled-coil region" evidence="12">
    <location>
        <begin position="238"/>
        <end position="265"/>
    </location>
</feature>
<dbReference type="GO" id="GO:0008076">
    <property type="term" value="C:voltage-gated potassium channel complex"/>
    <property type="evidence" value="ECO:0007669"/>
    <property type="project" value="InterPro"/>
</dbReference>
<dbReference type="PRINTS" id="PR00169">
    <property type="entry name" value="KCHANNEL"/>
</dbReference>
<dbReference type="Pfam" id="PF00520">
    <property type="entry name" value="Ion_trans"/>
    <property type="match status" value="1"/>
</dbReference>
<evidence type="ECO:0000256" key="4">
    <source>
        <dbReference type="ARBA" id="ARBA00022692"/>
    </source>
</evidence>
<keyword evidence="16" id="KW-1185">Reference proteome</keyword>
<feature type="transmembrane region" description="Helical" evidence="13">
    <location>
        <begin position="83"/>
        <end position="101"/>
    </location>
</feature>
<dbReference type="Gene3D" id="1.10.287.70">
    <property type="match status" value="1"/>
</dbReference>
<feature type="transmembrane region" description="Helical" evidence="13">
    <location>
        <begin position="20"/>
        <end position="40"/>
    </location>
</feature>
<keyword evidence="12" id="KW-0175">Coiled coil</keyword>
<evidence type="ECO:0000256" key="10">
    <source>
        <dbReference type="ARBA" id="ARBA00023136"/>
    </source>
</evidence>
<keyword evidence="7" id="KW-0630">Potassium</keyword>
<keyword evidence="2" id="KW-0813">Transport</keyword>
<reference evidence="15 16" key="2">
    <citation type="journal article" date="2014" name="Genome Announc.">
        <title>Complete Genome Sequence of Methanoregula formicica SMSPT, a Mesophilic Hydrogenotrophic Methanogen Isolated from a Methanogenic Upflow Anaerobic Sludge Blanket Reactor.</title>
        <authorList>
            <person name="Yamamoto K."/>
            <person name="Tamaki H."/>
            <person name="Cadillo-Quiroz H."/>
            <person name="Imachi H."/>
            <person name="Kyrpides N."/>
            <person name="Woyke T."/>
            <person name="Goodwin L."/>
            <person name="Zinder S.H."/>
            <person name="Kamagata Y."/>
            <person name="Liu W.T."/>
        </authorList>
    </citation>
    <scope>NUCLEOTIDE SEQUENCE [LARGE SCALE GENOMIC DNA]</scope>
    <source>
        <strain evidence="16">DSM 22288 / NBRC 105244 / SMSP</strain>
    </source>
</reference>
<dbReference type="InParanoid" id="L0HDE3"/>
<dbReference type="PANTHER" id="PTHR11537:SF254">
    <property type="entry name" value="POTASSIUM VOLTAGE-GATED CHANNEL PROTEIN SHAB"/>
    <property type="match status" value="1"/>
</dbReference>
<comment type="subcellular location">
    <subcellularLocation>
        <location evidence="1">Membrane</location>
        <topology evidence="1">Multi-pass membrane protein</topology>
    </subcellularLocation>
</comment>
<dbReference type="HOGENOM" id="CLU_011722_6_1_2"/>
<evidence type="ECO:0000256" key="7">
    <source>
        <dbReference type="ARBA" id="ARBA00022958"/>
    </source>
</evidence>
<gene>
    <name evidence="15" type="ordered locus">Metfor_0988</name>
</gene>
<keyword evidence="11" id="KW-0407">Ion channel</keyword>
<evidence type="ECO:0000259" key="14">
    <source>
        <dbReference type="Pfam" id="PF00520"/>
    </source>
</evidence>